<protein>
    <submittedName>
        <fullName evidence="3">ECF sigma factor</fullName>
    </submittedName>
</protein>
<evidence type="ECO:0000256" key="1">
    <source>
        <dbReference type="SAM" id="Coils"/>
    </source>
</evidence>
<dbReference type="OrthoDB" id="291381at2"/>
<dbReference type="InterPro" id="IPR036388">
    <property type="entry name" value="WH-like_DNA-bd_sf"/>
</dbReference>
<dbReference type="AlphaFoldDB" id="A0A5C5VGG6"/>
<dbReference type="Gene3D" id="1.10.1740.10">
    <property type="match status" value="1"/>
</dbReference>
<keyword evidence="1" id="KW-0175">Coiled coil</keyword>
<dbReference type="EMBL" id="SIHJ01000001">
    <property type="protein sequence ID" value="TWT36989.1"/>
    <property type="molecule type" value="Genomic_DNA"/>
</dbReference>
<reference evidence="3 4" key="1">
    <citation type="submission" date="2019-02" db="EMBL/GenBank/DDBJ databases">
        <title>Deep-cultivation of Planctomycetes and their phenomic and genomic characterization uncovers novel biology.</title>
        <authorList>
            <person name="Wiegand S."/>
            <person name="Jogler M."/>
            <person name="Boedeker C."/>
            <person name="Pinto D."/>
            <person name="Vollmers J."/>
            <person name="Rivas-Marin E."/>
            <person name="Kohn T."/>
            <person name="Peeters S.H."/>
            <person name="Heuer A."/>
            <person name="Rast P."/>
            <person name="Oberbeckmann S."/>
            <person name="Bunk B."/>
            <person name="Jeske O."/>
            <person name="Meyerdierks A."/>
            <person name="Storesund J.E."/>
            <person name="Kallscheuer N."/>
            <person name="Luecker S."/>
            <person name="Lage O.M."/>
            <person name="Pohl T."/>
            <person name="Merkel B.J."/>
            <person name="Hornburger P."/>
            <person name="Mueller R.-W."/>
            <person name="Bruemmer F."/>
            <person name="Labrenz M."/>
            <person name="Spormann A.M."/>
            <person name="Op Den Camp H."/>
            <person name="Overmann J."/>
            <person name="Amann R."/>
            <person name="Jetten M.S.M."/>
            <person name="Mascher T."/>
            <person name="Medema M.H."/>
            <person name="Devos D.P."/>
            <person name="Kaster A.-K."/>
            <person name="Ovreas L."/>
            <person name="Rohde M."/>
            <person name="Galperin M.Y."/>
            <person name="Jogler C."/>
        </authorList>
    </citation>
    <scope>NUCLEOTIDE SEQUENCE [LARGE SCALE GENOMIC DNA]</scope>
    <source>
        <strain evidence="3 4">KOR34</strain>
    </source>
</reference>
<gene>
    <name evidence="3" type="ORF">KOR34_19350</name>
</gene>
<dbReference type="Gene3D" id="1.10.10.10">
    <property type="entry name" value="Winged helix-like DNA-binding domain superfamily/Winged helix DNA-binding domain"/>
    <property type="match status" value="1"/>
</dbReference>
<feature type="domain" description="RNA polymerase sigma-70 ECF-like HTH" evidence="2">
    <location>
        <begin position="12"/>
        <end position="198"/>
    </location>
</feature>
<proteinExistence type="predicted"/>
<sequence length="206" mass="23117">MGDVTVNHIGGLYDGDEESLAWLCENFLPSVEAYSRRKIGKFRKVADEEDIAAQAIYIFWQGIREGRFTDVETRDDLRKILCGIAFRTAQGHVRQQMAQKRGGAGLRGESMFAQQRDAGGPGLDGFEGGAPQASGESMNAVLAQCEDLLKSLDELDRKIAVLKFEGHTHAEIAEMLDYSTGHIERRVSKIKQVWMERETYFRSRGE</sequence>
<accession>A0A5C5VGG6</accession>
<dbReference type="RefSeq" id="WP_146564339.1">
    <property type="nucleotide sequence ID" value="NZ_SIHJ01000001.1"/>
</dbReference>
<evidence type="ECO:0000313" key="4">
    <source>
        <dbReference type="Proteomes" id="UP000316714"/>
    </source>
</evidence>
<name>A0A5C5VGG6_9BACT</name>
<organism evidence="3 4">
    <name type="scientific">Posidoniimonas corsicana</name>
    <dbReference type="NCBI Taxonomy" id="1938618"/>
    <lineage>
        <taxon>Bacteria</taxon>
        <taxon>Pseudomonadati</taxon>
        <taxon>Planctomycetota</taxon>
        <taxon>Planctomycetia</taxon>
        <taxon>Pirellulales</taxon>
        <taxon>Lacipirellulaceae</taxon>
        <taxon>Posidoniimonas</taxon>
    </lineage>
</organism>
<feature type="coiled-coil region" evidence="1">
    <location>
        <begin position="138"/>
        <end position="165"/>
    </location>
</feature>
<dbReference type="SUPFAM" id="SSF88659">
    <property type="entry name" value="Sigma3 and sigma4 domains of RNA polymerase sigma factors"/>
    <property type="match status" value="1"/>
</dbReference>
<comment type="caution">
    <text evidence="3">The sequence shown here is derived from an EMBL/GenBank/DDBJ whole genome shotgun (WGS) entry which is preliminary data.</text>
</comment>
<evidence type="ECO:0000259" key="2">
    <source>
        <dbReference type="Pfam" id="PF07638"/>
    </source>
</evidence>
<dbReference type="InterPro" id="IPR013324">
    <property type="entry name" value="RNA_pol_sigma_r3/r4-like"/>
</dbReference>
<dbReference type="Proteomes" id="UP000316714">
    <property type="component" value="Unassembled WGS sequence"/>
</dbReference>
<dbReference type="Pfam" id="PF07638">
    <property type="entry name" value="Sigma70_ECF"/>
    <property type="match status" value="1"/>
</dbReference>
<dbReference type="InterPro" id="IPR053812">
    <property type="entry name" value="HTH_Sigma70_ECF-like"/>
</dbReference>
<keyword evidence="4" id="KW-1185">Reference proteome</keyword>
<evidence type="ECO:0000313" key="3">
    <source>
        <dbReference type="EMBL" id="TWT36989.1"/>
    </source>
</evidence>